<proteinExistence type="predicted"/>
<dbReference type="AlphaFoldDB" id="W7CA83"/>
<dbReference type="Proteomes" id="UP000019243">
    <property type="component" value="Unassembled WGS sequence"/>
</dbReference>
<gene>
    <name evidence="1" type="ORF">BCAMP_12331</name>
</gene>
<organism evidence="1 2">
    <name type="scientific">Brochothrix campestris FSL F6-1037</name>
    <dbReference type="NCBI Taxonomy" id="1265861"/>
    <lineage>
        <taxon>Bacteria</taxon>
        <taxon>Bacillati</taxon>
        <taxon>Bacillota</taxon>
        <taxon>Bacilli</taxon>
        <taxon>Bacillales</taxon>
        <taxon>Listeriaceae</taxon>
        <taxon>Brochothrix</taxon>
    </lineage>
</organism>
<reference evidence="1 2" key="1">
    <citation type="submission" date="2012-12" db="EMBL/GenBank/DDBJ databases">
        <title>Novel taxa of Listeriaceae from agricultural environments in the United States.</title>
        <authorList>
            <person name="den Bakker H.C."/>
            <person name="Allred A."/>
            <person name="Warchocki S."/>
            <person name="Wright E.M."/>
            <person name="Burrell A."/>
            <person name="Nightingale K.K."/>
            <person name="Kephart D."/>
            <person name="Wiedmann M."/>
        </authorList>
    </citation>
    <scope>NUCLEOTIDE SEQUENCE [LARGE SCALE GENOMIC DNA]</scope>
    <source>
        <strain evidence="1 2">FSL F6-1037</strain>
    </source>
</reference>
<dbReference type="RefSeq" id="WP_035315719.1">
    <property type="nucleotide sequence ID" value="NZ_AODH01000076.1"/>
</dbReference>
<dbReference type="STRING" id="1265861.BCAMP_12331"/>
<sequence length="61" mass="7288">MKHIRIERKGSYKEFCQAVGEKVLSGYELEKHFVRDPSETFADNESIIIEKRYTAYFKSKR</sequence>
<protein>
    <submittedName>
        <fullName evidence="1">Uncharacterized protein</fullName>
    </submittedName>
</protein>
<keyword evidence="2" id="KW-1185">Reference proteome</keyword>
<name>W7CA83_9LIST</name>
<evidence type="ECO:0000313" key="1">
    <source>
        <dbReference type="EMBL" id="EUJ34260.1"/>
    </source>
</evidence>
<comment type="caution">
    <text evidence="1">The sequence shown here is derived from an EMBL/GenBank/DDBJ whole genome shotgun (WGS) entry which is preliminary data.</text>
</comment>
<evidence type="ECO:0000313" key="2">
    <source>
        <dbReference type="Proteomes" id="UP000019243"/>
    </source>
</evidence>
<dbReference type="EMBL" id="AODH01000076">
    <property type="protein sequence ID" value="EUJ34260.1"/>
    <property type="molecule type" value="Genomic_DNA"/>
</dbReference>
<accession>W7CA83</accession>